<dbReference type="Proteomes" id="UP000237481">
    <property type="component" value="Unassembled WGS sequence"/>
</dbReference>
<reference evidence="10 11" key="1">
    <citation type="submission" date="2018-01" db="EMBL/GenBank/DDBJ databases">
        <title>Harnessing the power of phylogenomics to disentangle the directionality and signatures of interkingdom host jumping in the parasitic fungal genus Tolypocladium.</title>
        <authorList>
            <person name="Quandt C.A."/>
            <person name="Patterson W."/>
            <person name="Spatafora J.W."/>
        </authorList>
    </citation>
    <scope>NUCLEOTIDE SEQUENCE [LARGE SCALE GENOMIC DNA]</scope>
    <source>
        <strain evidence="10 11">NRBC 100945</strain>
    </source>
</reference>
<evidence type="ECO:0000256" key="7">
    <source>
        <dbReference type="PROSITE-ProRule" id="PRU01393"/>
    </source>
</evidence>
<dbReference type="CDD" id="cd09616">
    <property type="entry name" value="Peptidase_C12_UCH_L1_L3"/>
    <property type="match status" value="1"/>
</dbReference>
<evidence type="ECO:0000256" key="6">
    <source>
        <dbReference type="ARBA" id="ARBA00022807"/>
    </source>
</evidence>
<evidence type="ECO:0000256" key="3">
    <source>
        <dbReference type="ARBA" id="ARBA00022670"/>
    </source>
</evidence>
<comment type="caution">
    <text evidence="7">Lacks conserved residue(s) required for the propagation of feature annotation.</text>
</comment>
<evidence type="ECO:0000313" key="10">
    <source>
        <dbReference type="EMBL" id="POR35692.1"/>
    </source>
</evidence>
<organism evidence="10 11">
    <name type="scientific">Tolypocladium paradoxum</name>
    <dbReference type="NCBI Taxonomy" id="94208"/>
    <lineage>
        <taxon>Eukaryota</taxon>
        <taxon>Fungi</taxon>
        <taxon>Dikarya</taxon>
        <taxon>Ascomycota</taxon>
        <taxon>Pezizomycotina</taxon>
        <taxon>Sordariomycetes</taxon>
        <taxon>Hypocreomycetidae</taxon>
        <taxon>Hypocreales</taxon>
        <taxon>Ophiocordycipitaceae</taxon>
        <taxon>Tolypocladium</taxon>
    </lineage>
</organism>
<comment type="caution">
    <text evidence="10">The sequence shown here is derived from an EMBL/GenBank/DDBJ whole genome shotgun (WGS) entry which is preliminary data.</text>
</comment>
<keyword evidence="11" id="KW-1185">Reference proteome</keyword>
<dbReference type="InterPro" id="IPR057254">
    <property type="entry name" value="UCH_AS"/>
</dbReference>
<gene>
    <name evidence="10" type="ORF">TPAR_04116</name>
</gene>
<evidence type="ECO:0000256" key="4">
    <source>
        <dbReference type="ARBA" id="ARBA00022786"/>
    </source>
</evidence>
<proteinExistence type="inferred from homology"/>
<dbReference type="InterPro" id="IPR036959">
    <property type="entry name" value="Peptidase_C12_UCH_sf"/>
</dbReference>
<dbReference type="EC" id="3.4.19.12" evidence="8"/>
<dbReference type="GO" id="GO:0004843">
    <property type="term" value="F:cysteine-type deubiquitinase activity"/>
    <property type="evidence" value="ECO:0007669"/>
    <property type="project" value="UniProtKB-EC"/>
</dbReference>
<dbReference type="PRINTS" id="PR00707">
    <property type="entry name" value="UBCTHYDRLASE"/>
</dbReference>
<evidence type="ECO:0000256" key="5">
    <source>
        <dbReference type="ARBA" id="ARBA00022801"/>
    </source>
</evidence>
<sequence>MPAEGVAILPSGKKSFIPLENNPEVFTSLVHHLGVSEELGFYDVYSVDDADLLALIPRPALALIFITPPGMYNAVRAEDGIVYHAVRAGDDIVEHASDLTYNKSGEDEPVMWFRQTIGNACGLIALLHSVANGEAREFVKSGTLLDDLIEKATPLKPVARAAALYESEALEQAHMRAARLGNTAAPSAEKHAGHHFLAFVKGKDTHLWELEGCVDGPIDRGELASGEDVLSDSALEKGVKRFLKHSNGNLEFSIVALAKRHSE</sequence>
<dbReference type="EMBL" id="PKSG01000419">
    <property type="protein sequence ID" value="POR35692.1"/>
    <property type="molecule type" value="Genomic_DNA"/>
</dbReference>
<dbReference type="AlphaFoldDB" id="A0A2S4KZS1"/>
<evidence type="ECO:0000256" key="1">
    <source>
        <dbReference type="ARBA" id="ARBA00000707"/>
    </source>
</evidence>
<dbReference type="PANTHER" id="PTHR10589">
    <property type="entry name" value="UBIQUITIN CARBOXYL-TERMINAL HYDROLASE"/>
    <property type="match status" value="1"/>
</dbReference>
<dbReference type="PROSITE" id="PS52048">
    <property type="entry name" value="UCH_DOMAIN"/>
    <property type="match status" value="1"/>
</dbReference>
<keyword evidence="6 8" id="KW-0788">Thiol protease</keyword>
<dbReference type="InterPro" id="IPR001578">
    <property type="entry name" value="Peptidase_C12_UCH"/>
</dbReference>
<keyword evidence="5 8" id="KW-0378">Hydrolase</keyword>
<evidence type="ECO:0000313" key="11">
    <source>
        <dbReference type="Proteomes" id="UP000237481"/>
    </source>
</evidence>
<dbReference type="STRING" id="94208.A0A2S4KZS1"/>
<evidence type="ECO:0000256" key="2">
    <source>
        <dbReference type="ARBA" id="ARBA00009326"/>
    </source>
</evidence>
<keyword evidence="3 8" id="KW-0645">Protease</keyword>
<feature type="domain" description="UCH catalytic" evidence="9">
    <location>
        <begin position="15"/>
        <end position="259"/>
    </location>
</feature>
<dbReference type="OrthoDB" id="427186at2759"/>
<dbReference type="Gene3D" id="3.40.532.10">
    <property type="entry name" value="Peptidase C12, ubiquitin carboxyl-terminal hydrolase"/>
    <property type="match status" value="1"/>
</dbReference>
<comment type="similarity">
    <text evidence="2 7 8">Belongs to the peptidase C12 family.</text>
</comment>
<dbReference type="SUPFAM" id="SSF54001">
    <property type="entry name" value="Cysteine proteinases"/>
    <property type="match status" value="1"/>
</dbReference>
<name>A0A2S4KZS1_9HYPO</name>
<protein>
    <recommendedName>
        <fullName evidence="8">Ubiquitin carboxyl-terminal hydrolase</fullName>
        <ecNumber evidence="8">3.4.19.12</ecNumber>
    </recommendedName>
</protein>
<evidence type="ECO:0000256" key="8">
    <source>
        <dbReference type="RuleBase" id="RU361215"/>
    </source>
</evidence>
<evidence type="ECO:0000259" key="9">
    <source>
        <dbReference type="PROSITE" id="PS52048"/>
    </source>
</evidence>
<keyword evidence="4 8" id="KW-0833">Ubl conjugation pathway</keyword>
<dbReference type="GO" id="GO:0006511">
    <property type="term" value="P:ubiquitin-dependent protein catabolic process"/>
    <property type="evidence" value="ECO:0007669"/>
    <property type="project" value="UniProtKB-UniRule"/>
</dbReference>
<dbReference type="PROSITE" id="PS00140">
    <property type="entry name" value="UCH_1"/>
    <property type="match status" value="1"/>
</dbReference>
<comment type="catalytic activity">
    <reaction evidence="1 8">
        <text>Thiol-dependent hydrolysis of ester, thioester, amide, peptide and isopeptide bonds formed by the C-terminal Gly of ubiquitin (a 76-residue protein attached to proteins as an intracellular targeting signal).</text>
        <dbReference type="EC" id="3.4.19.12"/>
    </reaction>
</comment>
<dbReference type="GO" id="GO:0016579">
    <property type="term" value="P:protein deubiquitination"/>
    <property type="evidence" value="ECO:0007669"/>
    <property type="project" value="TreeGrafter"/>
</dbReference>
<dbReference type="InterPro" id="IPR038765">
    <property type="entry name" value="Papain-like_cys_pep_sf"/>
</dbReference>
<dbReference type="PANTHER" id="PTHR10589:SF17">
    <property type="entry name" value="UBIQUITIN CARBOXYL-TERMINAL HYDROLASE"/>
    <property type="match status" value="1"/>
</dbReference>
<dbReference type="Pfam" id="PF01088">
    <property type="entry name" value="Peptidase_C12"/>
    <property type="match status" value="1"/>
</dbReference>
<dbReference type="GO" id="GO:0005737">
    <property type="term" value="C:cytoplasm"/>
    <property type="evidence" value="ECO:0007669"/>
    <property type="project" value="TreeGrafter"/>
</dbReference>
<accession>A0A2S4KZS1</accession>